<protein>
    <submittedName>
        <fullName evidence="1 2">Uncharacterized protein</fullName>
    </submittedName>
</protein>
<dbReference type="Proteomes" id="UP000030765">
    <property type="component" value="Unassembled WGS sequence"/>
</dbReference>
<name>A0A084W0R3_ANOSI</name>
<organism evidence="1">
    <name type="scientific">Anopheles sinensis</name>
    <name type="common">Mosquito</name>
    <dbReference type="NCBI Taxonomy" id="74873"/>
    <lineage>
        <taxon>Eukaryota</taxon>
        <taxon>Metazoa</taxon>
        <taxon>Ecdysozoa</taxon>
        <taxon>Arthropoda</taxon>
        <taxon>Hexapoda</taxon>
        <taxon>Insecta</taxon>
        <taxon>Pterygota</taxon>
        <taxon>Neoptera</taxon>
        <taxon>Endopterygota</taxon>
        <taxon>Diptera</taxon>
        <taxon>Nematocera</taxon>
        <taxon>Culicoidea</taxon>
        <taxon>Culicidae</taxon>
        <taxon>Anophelinae</taxon>
        <taxon>Anopheles</taxon>
    </lineage>
</organism>
<evidence type="ECO:0000313" key="1">
    <source>
        <dbReference type="EMBL" id="KFB43807.1"/>
    </source>
</evidence>
<sequence>MSEGEVKAKTNGWSDIQELHTMLAETRPTVSSSSLPHQASLVVGVAQGFSSTAGHVFLSVWAERIRYRFSSASSRSAAP</sequence>
<accession>A0A084W0R3</accession>
<gene>
    <name evidence="1" type="ORF">ZHAS_00011649</name>
</gene>
<dbReference type="VEuPathDB" id="VectorBase:ASIC011649"/>
<dbReference type="EMBL" id="KE525263">
    <property type="protein sequence ID" value="KFB43807.1"/>
    <property type="molecule type" value="Genomic_DNA"/>
</dbReference>
<dbReference type="EMBL" id="ATLV01019154">
    <property type="status" value="NOT_ANNOTATED_CDS"/>
    <property type="molecule type" value="Genomic_DNA"/>
</dbReference>
<dbReference type="AlphaFoldDB" id="A0A084W0R3"/>
<keyword evidence="3" id="KW-1185">Reference proteome</keyword>
<proteinExistence type="predicted"/>
<evidence type="ECO:0000313" key="3">
    <source>
        <dbReference type="Proteomes" id="UP000030765"/>
    </source>
</evidence>
<reference evidence="1 3" key="1">
    <citation type="journal article" date="2014" name="BMC Genomics">
        <title>Genome sequence of Anopheles sinensis provides insight into genetics basis of mosquito competence for malaria parasites.</title>
        <authorList>
            <person name="Zhou D."/>
            <person name="Zhang D."/>
            <person name="Ding G."/>
            <person name="Shi L."/>
            <person name="Hou Q."/>
            <person name="Ye Y."/>
            <person name="Xu Y."/>
            <person name="Zhou H."/>
            <person name="Xiong C."/>
            <person name="Li S."/>
            <person name="Yu J."/>
            <person name="Hong S."/>
            <person name="Yu X."/>
            <person name="Zou P."/>
            <person name="Chen C."/>
            <person name="Chang X."/>
            <person name="Wang W."/>
            <person name="Lv Y."/>
            <person name="Sun Y."/>
            <person name="Ma L."/>
            <person name="Shen B."/>
            <person name="Zhu C."/>
        </authorList>
    </citation>
    <scope>NUCLEOTIDE SEQUENCE [LARGE SCALE GENOMIC DNA]</scope>
</reference>
<reference evidence="2" key="2">
    <citation type="submission" date="2020-05" db="UniProtKB">
        <authorList>
            <consortium name="EnsemblMetazoa"/>
        </authorList>
    </citation>
    <scope>IDENTIFICATION</scope>
</reference>
<evidence type="ECO:0000313" key="2">
    <source>
        <dbReference type="EnsemblMetazoa" id="ASIC011649-PA"/>
    </source>
</evidence>
<dbReference type="EnsemblMetazoa" id="ASIC011649-RA">
    <property type="protein sequence ID" value="ASIC011649-PA"/>
    <property type="gene ID" value="ASIC011649"/>
</dbReference>